<organism evidence="2 3">
    <name type="scientific">Aspergillus wentii DTO 134E9</name>
    <dbReference type="NCBI Taxonomy" id="1073089"/>
    <lineage>
        <taxon>Eukaryota</taxon>
        <taxon>Fungi</taxon>
        <taxon>Dikarya</taxon>
        <taxon>Ascomycota</taxon>
        <taxon>Pezizomycotina</taxon>
        <taxon>Eurotiomycetes</taxon>
        <taxon>Eurotiomycetidae</taxon>
        <taxon>Eurotiales</taxon>
        <taxon>Aspergillaceae</taxon>
        <taxon>Aspergillus</taxon>
        <taxon>Aspergillus subgen. Cremei</taxon>
    </lineage>
</organism>
<dbReference type="VEuPathDB" id="FungiDB:ASPWEDRAFT_45539"/>
<dbReference type="RefSeq" id="XP_040685255.1">
    <property type="nucleotide sequence ID" value="XM_040836564.1"/>
</dbReference>
<feature type="compositionally biased region" description="Low complexity" evidence="1">
    <location>
        <begin position="1"/>
        <end position="13"/>
    </location>
</feature>
<reference evidence="3" key="1">
    <citation type="journal article" date="2017" name="Genome Biol.">
        <title>Comparative genomics reveals high biological diversity and specific adaptations in the industrially and medically important fungal genus Aspergillus.</title>
        <authorList>
            <person name="de Vries R.P."/>
            <person name="Riley R."/>
            <person name="Wiebenga A."/>
            <person name="Aguilar-Osorio G."/>
            <person name="Amillis S."/>
            <person name="Uchima C.A."/>
            <person name="Anderluh G."/>
            <person name="Asadollahi M."/>
            <person name="Askin M."/>
            <person name="Barry K."/>
            <person name="Battaglia E."/>
            <person name="Bayram O."/>
            <person name="Benocci T."/>
            <person name="Braus-Stromeyer S.A."/>
            <person name="Caldana C."/>
            <person name="Canovas D."/>
            <person name="Cerqueira G.C."/>
            <person name="Chen F."/>
            <person name="Chen W."/>
            <person name="Choi C."/>
            <person name="Clum A."/>
            <person name="Dos Santos R.A."/>
            <person name="Damasio A.R."/>
            <person name="Diallinas G."/>
            <person name="Emri T."/>
            <person name="Fekete E."/>
            <person name="Flipphi M."/>
            <person name="Freyberg S."/>
            <person name="Gallo A."/>
            <person name="Gournas C."/>
            <person name="Habgood R."/>
            <person name="Hainaut M."/>
            <person name="Harispe M.L."/>
            <person name="Henrissat B."/>
            <person name="Hilden K.S."/>
            <person name="Hope R."/>
            <person name="Hossain A."/>
            <person name="Karabika E."/>
            <person name="Karaffa L."/>
            <person name="Karanyi Z."/>
            <person name="Krasevec N."/>
            <person name="Kuo A."/>
            <person name="Kusch H."/>
            <person name="LaButti K."/>
            <person name="Lagendijk E.L."/>
            <person name="Lapidus A."/>
            <person name="Levasseur A."/>
            <person name="Lindquist E."/>
            <person name="Lipzen A."/>
            <person name="Logrieco A.F."/>
            <person name="MacCabe A."/>
            <person name="Maekelae M.R."/>
            <person name="Malavazi I."/>
            <person name="Melin P."/>
            <person name="Meyer V."/>
            <person name="Mielnichuk N."/>
            <person name="Miskei M."/>
            <person name="Molnar A.P."/>
            <person name="Mule G."/>
            <person name="Ngan C.Y."/>
            <person name="Orejas M."/>
            <person name="Orosz E."/>
            <person name="Ouedraogo J.P."/>
            <person name="Overkamp K.M."/>
            <person name="Park H.-S."/>
            <person name="Perrone G."/>
            <person name="Piumi F."/>
            <person name="Punt P.J."/>
            <person name="Ram A.F."/>
            <person name="Ramon A."/>
            <person name="Rauscher S."/>
            <person name="Record E."/>
            <person name="Riano-Pachon D.M."/>
            <person name="Robert V."/>
            <person name="Roehrig J."/>
            <person name="Ruller R."/>
            <person name="Salamov A."/>
            <person name="Salih N.S."/>
            <person name="Samson R.A."/>
            <person name="Sandor E."/>
            <person name="Sanguinetti M."/>
            <person name="Schuetze T."/>
            <person name="Sepcic K."/>
            <person name="Shelest E."/>
            <person name="Sherlock G."/>
            <person name="Sophianopoulou V."/>
            <person name="Squina F.M."/>
            <person name="Sun H."/>
            <person name="Susca A."/>
            <person name="Todd R.B."/>
            <person name="Tsang A."/>
            <person name="Unkles S.E."/>
            <person name="van de Wiele N."/>
            <person name="van Rossen-Uffink D."/>
            <person name="Oliveira J.V."/>
            <person name="Vesth T.C."/>
            <person name="Visser J."/>
            <person name="Yu J.-H."/>
            <person name="Zhou M."/>
            <person name="Andersen M.R."/>
            <person name="Archer D.B."/>
            <person name="Baker S.E."/>
            <person name="Benoit I."/>
            <person name="Brakhage A.A."/>
            <person name="Braus G.H."/>
            <person name="Fischer R."/>
            <person name="Frisvad J.C."/>
            <person name="Goldman G.H."/>
            <person name="Houbraken J."/>
            <person name="Oakley B."/>
            <person name="Pocsi I."/>
            <person name="Scazzocchio C."/>
            <person name="Seiboth B."/>
            <person name="vanKuyk P.A."/>
            <person name="Wortman J."/>
            <person name="Dyer P.S."/>
            <person name="Grigoriev I.V."/>
        </authorList>
    </citation>
    <scope>NUCLEOTIDE SEQUENCE [LARGE SCALE GENOMIC DNA]</scope>
    <source>
        <strain evidence="3">DTO 134E9</strain>
    </source>
</reference>
<name>A0A1L9R9L3_ASPWE</name>
<evidence type="ECO:0000313" key="2">
    <source>
        <dbReference type="EMBL" id="OJJ31578.1"/>
    </source>
</evidence>
<dbReference type="EMBL" id="KV878216">
    <property type="protein sequence ID" value="OJJ31578.1"/>
    <property type="molecule type" value="Genomic_DNA"/>
</dbReference>
<feature type="region of interest" description="Disordered" evidence="1">
    <location>
        <begin position="1"/>
        <end position="88"/>
    </location>
</feature>
<feature type="compositionally biased region" description="Low complexity" evidence="1">
    <location>
        <begin position="66"/>
        <end position="75"/>
    </location>
</feature>
<proteinExistence type="predicted"/>
<dbReference type="GeneID" id="63752412"/>
<accession>A0A1L9R9L3</accession>
<keyword evidence="3" id="KW-1185">Reference proteome</keyword>
<dbReference type="Proteomes" id="UP000184383">
    <property type="component" value="Unassembled WGS sequence"/>
</dbReference>
<evidence type="ECO:0000313" key="3">
    <source>
        <dbReference type="Proteomes" id="UP000184383"/>
    </source>
</evidence>
<dbReference type="AlphaFoldDB" id="A0A1L9R9L3"/>
<feature type="compositionally biased region" description="Polar residues" evidence="1">
    <location>
        <begin position="14"/>
        <end position="29"/>
    </location>
</feature>
<gene>
    <name evidence="2" type="ORF">ASPWEDRAFT_45539</name>
</gene>
<dbReference type="OrthoDB" id="4511094at2759"/>
<protein>
    <submittedName>
        <fullName evidence="2">Uncharacterized protein</fullName>
    </submittedName>
</protein>
<feature type="region of interest" description="Disordered" evidence="1">
    <location>
        <begin position="121"/>
        <end position="153"/>
    </location>
</feature>
<sequence>MTPNPTSSSPPSNQNLTSRNISPPTTAIPNPTVKPAYPAPRNRSLALSDSEISVLDLGPSLTANTQSQSQSPQSEQQKETGKKHDYDYGYDYRYGDGMGDDGAWMRAEPVTVNFMTICDLRDGNSRTADGEGNENEQGGKDAGRVSAPVKTSKGFLHRSKIPFAVSDKNSL</sequence>
<feature type="compositionally biased region" description="Basic and acidic residues" evidence="1">
    <location>
        <begin position="76"/>
        <end position="87"/>
    </location>
</feature>
<evidence type="ECO:0000256" key="1">
    <source>
        <dbReference type="SAM" id="MobiDB-lite"/>
    </source>
</evidence>